<reference evidence="2 3" key="1">
    <citation type="submission" date="2018-07" db="EMBL/GenBank/DDBJ databases">
        <title>Complete genome sequence of Psychrobacillus sp. PB01, isolated from iceberg, and comparative genome analysis of Psychrobacillus strains.</title>
        <authorList>
            <person name="Lee P.C."/>
        </authorList>
    </citation>
    <scope>NUCLEOTIDE SEQUENCE [LARGE SCALE GENOMIC DNA]</scope>
    <source>
        <strain evidence="2 3">PB01</strain>
    </source>
</reference>
<dbReference type="GO" id="GO:0007165">
    <property type="term" value="P:signal transduction"/>
    <property type="evidence" value="ECO:0007669"/>
    <property type="project" value="InterPro"/>
</dbReference>
<dbReference type="GO" id="GO:0005829">
    <property type="term" value="C:cytosol"/>
    <property type="evidence" value="ECO:0007669"/>
    <property type="project" value="TreeGrafter"/>
</dbReference>
<dbReference type="InterPro" id="IPR039315">
    <property type="entry name" value="CheW"/>
</dbReference>
<sequence>MSSEKVVVFQCGNEEYAVPIEHVISIEKLEHINPIPHLPNYLIGLMKIRGELVPIIDFEQILYNRSGAENESARVITMHTQDMSIGLLVVEAKEILDIATDDIKQIGLVNYTKTQYFTGVANLENRMITIVDPSILVRSIEGIKDIQAYLEAVKKEELVTAEDRN</sequence>
<dbReference type="EMBL" id="CP031223">
    <property type="protein sequence ID" value="QFF99336.1"/>
    <property type="molecule type" value="Genomic_DNA"/>
</dbReference>
<feature type="domain" description="CheW-like" evidence="1">
    <location>
        <begin position="3"/>
        <end position="142"/>
    </location>
</feature>
<evidence type="ECO:0000259" key="1">
    <source>
        <dbReference type="PROSITE" id="PS50851"/>
    </source>
</evidence>
<dbReference type="SUPFAM" id="SSF50341">
    <property type="entry name" value="CheW-like"/>
    <property type="match status" value="1"/>
</dbReference>
<accession>A0A5J6SN28</accession>
<organism evidence="2 3">
    <name type="scientific">Psychrobacillus glaciei</name>
    <dbReference type="NCBI Taxonomy" id="2283160"/>
    <lineage>
        <taxon>Bacteria</taxon>
        <taxon>Bacillati</taxon>
        <taxon>Bacillota</taxon>
        <taxon>Bacilli</taxon>
        <taxon>Bacillales</taxon>
        <taxon>Bacillaceae</taxon>
        <taxon>Psychrobacillus</taxon>
    </lineage>
</organism>
<name>A0A5J6SN28_9BACI</name>
<dbReference type="InterPro" id="IPR002545">
    <property type="entry name" value="CheW-lke_dom"/>
</dbReference>
<dbReference type="PANTHER" id="PTHR22617:SF23">
    <property type="entry name" value="CHEMOTAXIS PROTEIN CHEW"/>
    <property type="match status" value="1"/>
</dbReference>
<dbReference type="InterPro" id="IPR036061">
    <property type="entry name" value="CheW-like_dom_sf"/>
</dbReference>
<protein>
    <submittedName>
        <fullName evidence="2">Chemotaxis protein CheW</fullName>
    </submittedName>
</protein>
<gene>
    <name evidence="2" type="ORF">PB01_11140</name>
</gene>
<keyword evidence="3" id="KW-1185">Reference proteome</keyword>
<dbReference type="KEGG" id="psyo:PB01_11140"/>
<dbReference type="GO" id="GO:0006935">
    <property type="term" value="P:chemotaxis"/>
    <property type="evidence" value="ECO:0007669"/>
    <property type="project" value="InterPro"/>
</dbReference>
<dbReference type="RefSeq" id="WP_151700254.1">
    <property type="nucleotide sequence ID" value="NZ_CP031223.1"/>
</dbReference>
<dbReference type="SMART" id="SM00260">
    <property type="entry name" value="CheW"/>
    <property type="match status" value="1"/>
</dbReference>
<dbReference type="PROSITE" id="PS50851">
    <property type="entry name" value="CHEW"/>
    <property type="match status" value="1"/>
</dbReference>
<dbReference type="Pfam" id="PF01584">
    <property type="entry name" value="CheW"/>
    <property type="match status" value="1"/>
</dbReference>
<dbReference type="AlphaFoldDB" id="A0A5J6SN28"/>
<dbReference type="Gene3D" id="2.30.30.40">
    <property type="entry name" value="SH3 Domains"/>
    <property type="match status" value="1"/>
</dbReference>
<dbReference type="OrthoDB" id="9787997at2"/>
<evidence type="ECO:0000313" key="3">
    <source>
        <dbReference type="Proteomes" id="UP000325517"/>
    </source>
</evidence>
<evidence type="ECO:0000313" key="2">
    <source>
        <dbReference type="EMBL" id="QFF99336.1"/>
    </source>
</evidence>
<proteinExistence type="predicted"/>
<dbReference type="PANTHER" id="PTHR22617">
    <property type="entry name" value="CHEMOTAXIS SENSOR HISTIDINE KINASE-RELATED"/>
    <property type="match status" value="1"/>
</dbReference>
<dbReference type="Proteomes" id="UP000325517">
    <property type="component" value="Chromosome"/>
</dbReference>
<dbReference type="Gene3D" id="2.40.50.180">
    <property type="entry name" value="CheA-289, Domain 4"/>
    <property type="match status" value="1"/>
</dbReference>